<dbReference type="Proteomes" id="UP000827872">
    <property type="component" value="Linkage Group LG08"/>
</dbReference>
<accession>A0ACB8FBG9</accession>
<organism evidence="1 2">
    <name type="scientific">Sphaerodactylus townsendi</name>
    <dbReference type="NCBI Taxonomy" id="933632"/>
    <lineage>
        <taxon>Eukaryota</taxon>
        <taxon>Metazoa</taxon>
        <taxon>Chordata</taxon>
        <taxon>Craniata</taxon>
        <taxon>Vertebrata</taxon>
        <taxon>Euteleostomi</taxon>
        <taxon>Lepidosauria</taxon>
        <taxon>Squamata</taxon>
        <taxon>Bifurcata</taxon>
        <taxon>Gekkota</taxon>
        <taxon>Sphaerodactylidae</taxon>
        <taxon>Sphaerodactylus</taxon>
    </lineage>
</organism>
<dbReference type="EMBL" id="CM037621">
    <property type="protein sequence ID" value="KAH8002740.1"/>
    <property type="molecule type" value="Genomic_DNA"/>
</dbReference>
<evidence type="ECO:0000313" key="2">
    <source>
        <dbReference type="Proteomes" id="UP000827872"/>
    </source>
</evidence>
<comment type="caution">
    <text evidence="1">The sequence shown here is derived from an EMBL/GenBank/DDBJ whole genome shotgun (WGS) entry which is preliminary data.</text>
</comment>
<reference evidence="1" key="1">
    <citation type="submission" date="2021-08" db="EMBL/GenBank/DDBJ databases">
        <title>The first chromosome-level gecko genome reveals the dynamic sex chromosomes of Neotropical dwarf geckos (Sphaerodactylidae: Sphaerodactylus).</title>
        <authorList>
            <person name="Pinto B.J."/>
            <person name="Keating S.E."/>
            <person name="Gamble T."/>
        </authorList>
    </citation>
    <scope>NUCLEOTIDE SEQUENCE</scope>
    <source>
        <strain evidence="1">TG3544</strain>
    </source>
</reference>
<sequence length="825" mass="92159">MLGCHKPTERVCRIHGDPHYYTFDKASYHLMGNCTYTLAKRCNMEEIVPYFRIEAKNVFIEDPPHTYVHRVLAHIHASRVEMHKDEPDKVMLDKTWRTLPVSYGSGAVTITKSGRFISLVTNFHLSVSYDTEHLVEIRLPGLFFNRSCGLCGNFNGDAHDDFMMPNGQQAKSSEELASSWKVIDADHGAVCGAPEVEEPCESDQEELYRKDEFCGIMIKSPGPFQACHSTISPESFLYSCLRDMCSFQGNHKQLCKALEVYSDSCQRAGVDIPDWRDDSYCEFLCPPNSEHKMCTTPCPATCSNLLAPTKCDRRCVEGCECHEGFVFSGGECVTLADCGCVVEGKYYEKDETFVQPHCLGRCRCVGNGTLSCTDKEICKEGEICKVQNGVLGCFLPSTRVCHVFAGSQYMTLDGNFYRFQGLCSYRVLESCAKRVEQFFMTIVYARQAATTAAILESVTTSYKDQEVTVRNKKVYVNGVESSTRRTLPLGIMVKEKQPYMILIFPFGLRVKFDGVQHLFIEVDEAFNHNLCGLCASDSMNSMGRRDRDVTRYASSWLVMTEKDWQCDPQLKAPPECSEASKKRPVEKCQRISDRSGPFEACHWKVHPQNYFESCLLEHCDAGRGLLPCGGSVQAYASACENAGIALGRWGNKTLCVLVELPQTPCDFSCSFTTDLCTWTQSTTDDIDWILTKGSTPSWLTGPSSAHTGAEDHYIYINGREALEGEVAHLVSPACTPRGPFCFGFWYHLYGAATLMSLRVYVAPEGKERKLLWIATGRKGDRWLPAKVTVPNTGRLQVIVEGMRGEDFLSDAAVDDFSVTPGPCGG</sequence>
<keyword evidence="2" id="KW-1185">Reference proteome</keyword>
<proteinExistence type="predicted"/>
<name>A0ACB8FBG9_9SAUR</name>
<protein>
    <submittedName>
        <fullName evidence="1">Uncharacterized protein</fullName>
    </submittedName>
</protein>
<gene>
    <name evidence="1" type="ORF">K3G42_027507</name>
</gene>
<evidence type="ECO:0000313" key="1">
    <source>
        <dbReference type="EMBL" id="KAH8002740.1"/>
    </source>
</evidence>